<feature type="region of interest" description="Disordered" evidence="1">
    <location>
        <begin position="269"/>
        <end position="289"/>
    </location>
</feature>
<organism evidence="2 3">
    <name type="scientific">Marinobacter halodurans</name>
    <dbReference type="NCBI Taxonomy" id="2528979"/>
    <lineage>
        <taxon>Bacteria</taxon>
        <taxon>Pseudomonadati</taxon>
        <taxon>Pseudomonadota</taxon>
        <taxon>Gammaproteobacteria</taxon>
        <taxon>Pseudomonadales</taxon>
        <taxon>Marinobacteraceae</taxon>
        <taxon>Marinobacter</taxon>
    </lineage>
</organism>
<feature type="non-terminal residue" evidence="2">
    <location>
        <position position="536"/>
    </location>
</feature>
<keyword evidence="3" id="KW-1185">Reference proteome</keyword>
<feature type="region of interest" description="Disordered" evidence="1">
    <location>
        <begin position="336"/>
        <end position="374"/>
    </location>
</feature>
<gene>
    <name evidence="2" type="ORF">EZI54_23500</name>
</gene>
<name>A0ABY1ZDS5_9GAMM</name>
<sequence>MSENQTNQTSASTGPACEGENLIIEVIGKKHPEGQSFRLFDTTNRVQQEWLENQVKTEELDDSILHVWPMKGEDDKNVWLEMAADEGDPIRVPFLKEEGAVERQSERQTHVVLPVVPTTLVSGVTLRGSNPNHQVMCRSGFLYLLHEGRLWREIEIRISGQGETTYHDVPLSQHRRKDGVAAGPRKATGSALSEIWLPARMDGKWLDIEVAFSESQLPSARLNYFEQPPGKRTNRFNVVHLELKATTPDGDPLPGHAFPVDELKLQRSRKPADEWQFDQPGQYLGDVNGAYPSSSWDYAKRIHQRQESQEPKDTLYDDERPEINALSLCLQKTLKEVQGDSQPTSGSGEDPEQDDLEQVNRSEPPFSSELWESGGQCVPDALQDARERGIATIAVDDAIYRLRYLLQRRMAGVWFAGAASRRAMCRPYFHSGFLVNTALVPEDFDGRENPLHKFISELSANGRSELDRSIAKSERALAQRYLKNLQGDMLASLKSVKTQAALADLFSFDGVDYLGAFQFVAEILEDVATAPEEEDA</sequence>
<dbReference type="Proteomes" id="UP000313645">
    <property type="component" value="Unassembled WGS sequence"/>
</dbReference>
<dbReference type="EMBL" id="SJDL01000104">
    <property type="protein sequence ID" value="TBW45604.1"/>
    <property type="molecule type" value="Genomic_DNA"/>
</dbReference>
<accession>A0ABY1ZDS5</accession>
<evidence type="ECO:0000256" key="1">
    <source>
        <dbReference type="SAM" id="MobiDB-lite"/>
    </source>
</evidence>
<protein>
    <submittedName>
        <fullName evidence="2">Uncharacterized protein</fullName>
    </submittedName>
</protein>
<comment type="caution">
    <text evidence="2">The sequence shown here is derived from an EMBL/GenBank/DDBJ whole genome shotgun (WGS) entry which is preliminary data.</text>
</comment>
<evidence type="ECO:0000313" key="3">
    <source>
        <dbReference type="Proteomes" id="UP000313645"/>
    </source>
</evidence>
<evidence type="ECO:0000313" key="2">
    <source>
        <dbReference type="EMBL" id="TBW45604.1"/>
    </source>
</evidence>
<dbReference type="CDD" id="cd20705">
    <property type="entry name" value="MIX_I"/>
    <property type="match status" value="1"/>
</dbReference>
<reference evidence="2 3" key="1">
    <citation type="submission" date="2019-02" db="EMBL/GenBank/DDBJ databases">
        <title>Marinobacter halodurans sp. nov., a marine bacterium isolated from sea tidal flat.</title>
        <authorList>
            <person name="Yoo Y."/>
            <person name="Lee D.W."/>
            <person name="Kim B.S."/>
            <person name="Kim J.-J."/>
        </authorList>
    </citation>
    <scope>NUCLEOTIDE SEQUENCE [LARGE SCALE GENOMIC DNA]</scope>
    <source>
        <strain evidence="2 3">YJ-S3-2</strain>
    </source>
</reference>
<proteinExistence type="predicted"/>